<dbReference type="InterPro" id="IPR014718">
    <property type="entry name" value="GH-type_carb-bd"/>
</dbReference>
<keyword evidence="3" id="KW-1185">Reference proteome</keyword>
<dbReference type="eggNOG" id="COG2017">
    <property type="taxonomic scope" value="Bacteria"/>
</dbReference>
<dbReference type="InterPro" id="IPR037481">
    <property type="entry name" value="LacX"/>
</dbReference>
<evidence type="ECO:0000313" key="3">
    <source>
        <dbReference type="Proteomes" id="UP000003494"/>
    </source>
</evidence>
<dbReference type="CDD" id="cd09024">
    <property type="entry name" value="Aldose_epim_lacX"/>
    <property type="match status" value="1"/>
</dbReference>
<dbReference type="GO" id="GO:0030246">
    <property type="term" value="F:carbohydrate binding"/>
    <property type="evidence" value="ECO:0007669"/>
    <property type="project" value="InterPro"/>
</dbReference>
<dbReference type="Gene3D" id="2.70.98.10">
    <property type="match status" value="1"/>
</dbReference>
<reference evidence="2" key="1">
    <citation type="submission" date="2009-04" db="EMBL/GenBank/DDBJ databases">
        <authorList>
            <person name="Weinstock G."/>
            <person name="Sodergren E."/>
            <person name="Clifton S."/>
            <person name="Fulton L."/>
            <person name="Fulton B."/>
            <person name="Courtney L."/>
            <person name="Fronick C."/>
            <person name="Harrison M."/>
            <person name="Strong C."/>
            <person name="Farmer C."/>
            <person name="Delahaunty K."/>
            <person name="Markovic C."/>
            <person name="Hall O."/>
            <person name="Minx P."/>
            <person name="Tomlinson C."/>
            <person name="Mitreva M."/>
            <person name="Nelson J."/>
            <person name="Hou S."/>
            <person name="Wollam A."/>
            <person name="Pepin K.H."/>
            <person name="Johnson M."/>
            <person name="Bhonagiri V."/>
            <person name="Nash W.E."/>
            <person name="Warren W."/>
            <person name="Chinwalla A."/>
            <person name="Mardis E.R."/>
            <person name="Wilson R.K."/>
        </authorList>
    </citation>
    <scope>NUCLEOTIDE SEQUENCE [LARGE SCALE GENOMIC DNA]</scope>
    <source>
        <strain evidence="2">DSM 14600</strain>
    </source>
</reference>
<dbReference type="RefSeq" id="WP_006905258.1">
    <property type="nucleotide sequence ID" value="NZ_GG665866.1"/>
</dbReference>
<proteinExistence type="predicted"/>
<evidence type="ECO:0000313" key="2">
    <source>
        <dbReference type="EMBL" id="EEP28870.1"/>
    </source>
</evidence>
<feature type="compositionally biased region" description="Basic and acidic residues" evidence="1">
    <location>
        <begin position="98"/>
        <end position="109"/>
    </location>
</feature>
<dbReference type="AlphaFoldDB" id="C4GA66"/>
<name>C4GA66_9FIRM</name>
<dbReference type="EMBL" id="ACIP02000001">
    <property type="protein sequence ID" value="EEP28870.1"/>
    <property type="molecule type" value="Genomic_DNA"/>
</dbReference>
<dbReference type="Proteomes" id="UP000003494">
    <property type="component" value="Unassembled WGS sequence"/>
</dbReference>
<sequence>MLLENEFLRVKVALRGAELCSLYDKQRREELIWQGDPTVWGWHAPLLFPLVGKLIDDSYRYRGRIYRMLRHGFAREEIFALVEDSPGAHGAEPVRGAKKSEPPEVEEKRSSLHLRLTDHSVTREIYPFRFCLDVIYQLKGRKLSVRLELCNRDEKEMYFAIGAHPGFALPLKEGERSSDYRLVLAGPGEESLSYYLPDPVSGAVDLSHSYQLVKKKEGLALTSELFDKDALIFQQGQISSASILRPNGDLYLTLNCGNFPDFGIWSVPGDSQPFICLEPWFGRSDSAGFEGDLSDRYGEVCLKEGLSFSAGFDILLPGS</sequence>
<dbReference type="HOGENOM" id="CLU_057834_1_0_9"/>
<dbReference type="Pfam" id="PF01263">
    <property type="entry name" value="Aldose_epim"/>
    <property type="match status" value="1"/>
</dbReference>
<evidence type="ECO:0000256" key="1">
    <source>
        <dbReference type="SAM" id="MobiDB-lite"/>
    </source>
</evidence>
<feature type="region of interest" description="Disordered" evidence="1">
    <location>
        <begin position="87"/>
        <end position="109"/>
    </location>
</feature>
<dbReference type="InterPro" id="IPR011013">
    <property type="entry name" value="Gal_mutarotase_sf_dom"/>
</dbReference>
<comment type="caution">
    <text evidence="2">The sequence shown here is derived from an EMBL/GenBank/DDBJ whole genome shotgun (WGS) entry which is preliminary data.</text>
</comment>
<dbReference type="STRING" id="626523.GCWU000342_00219"/>
<organism evidence="2 3">
    <name type="scientific">Shuttleworthella satelles DSM 14600</name>
    <dbReference type="NCBI Taxonomy" id="626523"/>
    <lineage>
        <taxon>Bacteria</taxon>
        <taxon>Bacillati</taxon>
        <taxon>Bacillota</taxon>
        <taxon>Clostridia</taxon>
        <taxon>Lachnospirales</taxon>
        <taxon>Lachnospiraceae</taxon>
        <taxon>Shuttleworthella</taxon>
    </lineage>
</organism>
<dbReference type="InterPro" id="IPR008183">
    <property type="entry name" value="Aldose_1/G6P_1-epimerase"/>
</dbReference>
<protein>
    <submittedName>
        <fullName evidence="2">Aldose 1-epimerase</fullName>
    </submittedName>
</protein>
<accession>C4GA66</accession>
<dbReference type="SUPFAM" id="SSF74650">
    <property type="entry name" value="Galactose mutarotase-like"/>
    <property type="match status" value="1"/>
</dbReference>
<gene>
    <name evidence="2" type="ORF">GCWU000342_00219</name>
</gene>
<dbReference type="GO" id="GO:0005975">
    <property type="term" value="P:carbohydrate metabolic process"/>
    <property type="evidence" value="ECO:0007669"/>
    <property type="project" value="InterPro"/>
</dbReference>
<dbReference type="GO" id="GO:0016853">
    <property type="term" value="F:isomerase activity"/>
    <property type="evidence" value="ECO:0007669"/>
    <property type="project" value="InterPro"/>
</dbReference>